<organism evidence="1">
    <name type="scientific">marine sediment metagenome</name>
    <dbReference type="NCBI Taxonomy" id="412755"/>
    <lineage>
        <taxon>unclassified sequences</taxon>
        <taxon>metagenomes</taxon>
        <taxon>ecological metagenomes</taxon>
    </lineage>
</organism>
<dbReference type="AlphaFoldDB" id="X1S5Z7"/>
<gene>
    <name evidence="1" type="ORF">S12H4_22281</name>
</gene>
<protein>
    <submittedName>
        <fullName evidence="1">Uncharacterized protein</fullName>
    </submittedName>
</protein>
<comment type="caution">
    <text evidence="1">The sequence shown here is derived from an EMBL/GenBank/DDBJ whole genome shotgun (WGS) entry which is preliminary data.</text>
</comment>
<evidence type="ECO:0000313" key="1">
    <source>
        <dbReference type="EMBL" id="GAI74516.1"/>
    </source>
</evidence>
<dbReference type="EMBL" id="BARW01011590">
    <property type="protein sequence ID" value="GAI74516.1"/>
    <property type="molecule type" value="Genomic_DNA"/>
</dbReference>
<accession>X1S5Z7</accession>
<sequence>MFVEKGKLYVAIEEKKLSDIEIKSTRYPEDIAILI</sequence>
<name>X1S5Z7_9ZZZZ</name>
<reference evidence="1" key="1">
    <citation type="journal article" date="2014" name="Front. Microbiol.">
        <title>High frequency of phylogenetically diverse reductive dehalogenase-homologous genes in deep subseafloor sedimentary metagenomes.</title>
        <authorList>
            <person name="Kawai M."/>
            <person name="Futagami T."/>
            <person name="Toyoda A."/>
            <person name="Takaki Y."/>
            <person name="Nishi S."/>
            <person name="Hori S."/>
            <person name="Arai W."/>
            <person name="Tsubouchi T."/>
            <person name="Morono Y."/>
            <person name="Uchiyama I."/>
            <person name="Ito T."/>
            <person name="Fujiyama A."/>
            <person name="Inagaki F."/>
            <person name="Takami H."/>
        </authorList>
    </citation>
    <scope>NUCLEOTIDE SEQUENCE</scope>
    <source>
        <strain evidence="1">Expedition CK06-06</strain>
    </source>
</reference>
<proteinExistence type="predicted"/>
<feature type="non-terminal residue" evidence="1">
    <location>
        <position position="35"/>
    </location>
</feature>